<dbReference type="SMART" id="SM00382">
    <property type="entry name" value="AAA"/>
    <property type="match status" value="1"/>
</dbReference>
<dbReference type="Pfam" id="PF00004">
    <property type="entry name" value="AAA"/>
    <property type="match status" value="1"/>
</dbReference>
<dbReference type="PANTHER" id="PTHR23073">
    <property type="entry name" value="26S PROTEASOME REGULATORY SUBUNIT"/>
    <property type="match status" value="1"/>
</dbReference>
<keyword evidence="2" id="KW-0547">Nucleotide-binding</keyword>
<dbReference type="AlphaFoldDB" id="A0A3D8ILQ9"/>
<evidence type="ECO:0000256" key="3">
    <source>
        <dbReference type="ARBA" id="ARBA00022840"/>
    </source>
</evidence>
<dbReference type="OrthoDB" id="9802352at2"/>
<dbReference type="Gene3D" id="3.40.50.300">
    <property type="entry name" value="P-loop containing nucleotide triphosphate hydrolases"/>
    <property type="match status" value="1"/>
</dbReference>
<evidence type="ECO:0000256" key="1">
    <source>
        <dbReference type="ARBA" id="ARBA00006914"/>
    </source>
</evidence>
<dbReference type="EMBL" id="NXLQ01000007">
    <property type="protein sequence ID" value="RDU66063.1"/>
    <property type="molecule type" value="Genomic_DNA"/>
</dbReference>
<dbReference type="RefSeq" id="WP_115542833.1">
    <property type="nucleotide sequence ID" value="NZ_NXLQ01000007.1"/>
</dbReference>
<dbReference type="Gene3D" id="1.10.8.60">
    <property type="match status" value="1"/>
</dbReference>
<sequence>TPRFKMEQIQLDKKTRKALQECITLVKKQPLIYDTWGFRQIDSVPKTIINFYGKPGTGKTMSAHIIADELKKKIILSNYADIESKYVGDAPKNLVATFDLAQKHDAILFFDEADSFLGKRITNVSHSADQAINSLRSELLKLLEERAVIVIFATNLLENYDKAFHSRILRSIEFVLPNAKQRKKIIQKTIPTKLYEQGVQFDDTQLDILASLSEGFAGREIKNAVLNALISVANKSESQGAKNVDSEKEHEILPTFKDFKKAFTSFKRGFEVSHADEIRNKNVGSKIHKNLANKNYKVIKEKK</sequence>
<evidence type="ECO:0000256" key="2">
    <source>
        <dbReference type="ARBA" id="ARBA00022741"/>
    </source>
</evidence>
<feature type="non-terminal residue" evidence="5">
    <location>
        <position position="1"/>
    </location>
</feature>
<organism evidence="5 6">
    <name type="scientific">Helicobacter didelphidarum</name>
    <dbReference type="NCBI Taxonomy" id="2040648"/>
    <lineage>
        <taxon>Bacteria</taxon>
        <taxon>Pseudomonadati</taxon>
        <taxon>Campylobacterota</taxon>
        <taxon>Epsilonproteobacteria</taxon>
        <taxon>Campylobacterales</taxon>
        <taxon>Helicobacteraceae</taxon>
        <taxon>Helicobacter</taxon>
    </lineage>
</organism>
<evidence type="ECO:0000313" key="5">
    <source>
        <dbReference type="EMBL" id="RDU66063.1"/>
    </source>
</evidence>
<comment type="similarity">
    <text evidence="1">Belongs to the AAA ATPase family.</text>
</comment>
<name>A0A3D8ILQ9_9HELI</name>
<dbReference type="InterPro" id="IPR003959">
    <property type="entry name" value="ATPase_AAA_core"/>
</dbReference>
<dbReference type="InterPro" id="IPR050221">
    <property type="entry name" value="26S_Proteasome_ATPase"/>
</dbReference>
<evidence type="ECO:0000259" key="4">
    <source>
        <dbReference type="SMART" id="SM00382"/>
    </source>
</evidence>
<dbReference type="SUPFAM" id="SSF52540">
    <property type="entry name" value="P-loop containing nucleoside triphosphate hydrolases"/>
    <property type="match status" value="1"/>
</dbReference>
<reference evidence="5 6" key="1">
    <citation type="submission" date="2018-04" db="EMBL/GenBank/DDBJ databases">
        <title>Novel Campyloabacter and Helicobacter Species and Strains.</title>
        <authorList>
            <person name="Mannion A.J."/>
            <person name="Shen Z."/>
            <person name="Fox J.G."/>
        </authorList>
    </citation>
    <scope>NUCLEOTIDE SEQUENCE [LARGE SCALE GENOMIC DNA]</scope>
    <source>
        <strain evidence="5 6">MIT 17-337</strain>
    </source>
</reference>
<dbReference type="CDD" id="cd19481">
    <property type="entry name" value="RecA-like_protease"/>
    <property type="match status" value="1"/>
</dbReference>
<feature type="domain" description="AAA+ ATPase" evidence="4">
    <location>
        <begin position="45"/>
        <end position="180"/>
    </location>
</feature>
<dbReference type="GO" id="GO:0005524">
    <property type="term" value="F:ATP binding"/>
    <property type="evidence" value="ECO:0007669"/>
    <property type="project" value="UniProtKB-KW"/>
</dbReference>
<keyword evidence="6" id="KW-1185">Reference proteome</keyword>
<evidence type="ECO:0000313" key="6">
    <source>
        <dbReference type="Proteomes" id="UP000256379"/>
    </source>
</evidence>
<keyword evidence="3" id="KW-0067">ATP-binding</keyword>
<dbReference type="InterPro" id="IPR003593">
    <property type="entry name" value="AAA+_ATPase"/>
</dbReference>
<protein>
    <submittedName>
        <fullName evidence="5">AAA family ATPase</fullName>
    </submittedName>
</protein>
<proteinExistence type="inferred from homology"/>
<dbReference type="GO" id="GO:0016887">
    <property type="term" value="F:ATP hydrolysis activity"/>
    <property type="evidence" value="ECO:0007669"/>
    <property type="project" value="InterPro"/>
</dbReference>
<dbReference type="InterPro" id="IPR027417">
    <property type="entry name" value="P-loop_NTPase"/>
</dbReference>
<comment type="caution">
    <text evidence="5">The sequence shown here is derived from an EMBL/GenBank/DDBJ whole genome shotgun (WGS) entry which is preliminary data.</text>
</comment>
<dbReference type="Proteomes" id="UP000256379">
    <property type="component" value="Unassembled WGS sequence"/>
</dbReference>
<accession>A0A3D8ILQ9</accession>
<gene>
    <name evidence="5" type="ORF">CQA53_04465</name>
</gene>